<protein>
    <recommendedName>
        <fullName evidence="1">Polymerase beta nucleotidyltransferase domain-containing protein</fullName>
    </recommendedName>
</protein>
<evidence type="ECO:0000313" key="4">
    <source>
        <dbReference type="EMBL" id="VFK11612.1"/>
    </source>
</evidence>
<accession>A0A450W3K2</accession>
<feature type="domain" description="Polymerase beta nucleotidyltransferase" evidence="1">
    <location>
        <begin position="19"/>
        <end position="98"/>
    </location>
</feature>
<dbReference type="CDD" id="cd05403">
    <property type="entry name" value="NT_KNTase_like"/>
    <property type="match status" value="1"/>
</dbReference>
<reference evidence="4" key="1">
    <citation type="submission" date="2019-02" db="EMBL/GenBank/DDBJ databases">
        <authorList>
            <person name="Gruber-Vodicka R. H."/>
            <person name="Seah K. B. B."/>
        </authorList>
    </citation>
    <scope>NUCLEOTIDE SEQUENCE</scope>
    <source>
        <strain evidence="3">BECK_BZ163</strain>
        <strain evidence="4">BECK_BZ164</strain>
        <strain evidence="2">BECK_BZ165</strain>
    </source>
</reference>
<dbReference type="EMBL" id="CAADFA010000167">
    <property type="protein sequence ID" value="VFJ55979.1"/>
    <property type="molecule type" value="Genomic_DNA"/>
</dbReference>
<dbReference type="AlphaFoldDB" id="A0A450W3K2"/>
<gene>
    <name evidence="3" type="ORF">BECKFM1743A_GA0114220_102112</name>
    <name evidence="4" type="ORF">BECKFM1743B_GA0114221_101983</name>
    <name evidence="2" type="ORF">BECKFM1743C_GA0114222_101678</name>
</gene>
<name>A0A450W3K2_9GAMM</name>
<dbReference type="Gene3D" id="3.30.460.10">
    <property type="entry name" value="Beta Polymerase, domain 2"/>
    <property type="match status" value="1"/>
</dbReference>
<evidence type="ECO:0000259" key="1">
    <source>
        <dbReference type="Pfam" id="PF18765"/>
    </source>
</evidence>
<dbReference type="InterPro" id="IPR041633">
    <property type="entry name" value="Polbeta"/>
</dbReference>
<evidence type="ECO:0000313" key="3">
    <source>
        <dbReference type="EMBL" id="VFJ58279.1"/>
    </source>
</evidence>
<dbReference type="EMBL" id="CAADEZ010000211">
    <property type="protein sequence ID" value="VFJ58279.1"/>
    <property type="molecule type" value="Genomic_DNA"/>
</dbReference>
<dbReference type="SUPFAM" id="SSF81301">
    <property type="entry name" value="Nucleotidyltransferase"/>
    <property type="match status" value="1"/>
</dbReference>
<proteinExistence type="predicted"/>
<dbReference type="Pfam" id="PF18765">
    <property type="entry name" value="Polbeta"/>
    <property type="match status" value="1"/>
</dbReference>
<sequence>MALRLSDRLTREVSSALAEGFGPTQAIVFGSRTDSTRRGGDIDIAVPGGLSQQEFRAAKAKFLAHLIRRGFDLDIDLVQLSDASALLQQEIHRSGIVLEPNPRSG</sequence>
<dbReference type="EMBL" id="CAADFL010000198">
    <property type="protein sequence ID" value="VFK11612.1"/>
    <property type="molecule type" value="Genomic_DNA"/>
</dbReference>
<dbReference type="InterPro" id="IPR043519">
    <property type="entry name" value="NT_sf"/>
</dbReference>
<organism evidence="4">
    <name type="scientific">Candidatus Kentrum sp. FM</name>
    <dbReference type="NCBI Taxonomy" id="2126340"/>
    <lineage>
        <taxon>Bacteria</taxon>
        <taxon>Pseudomonadati</taxon>
        <taxon>Pseudomonadota</taxon>
        <taxon>Gammaproteobacteria</taxon>
        <taxon>Candidatus Kentrum</taxon>
    </lineage>
</organism>
<evidence type="ECO:0000313" key="2">
    <source>
        <dbReference type="EMBL" id="VFJ55979.1"/>
    </source>
</evidence>